<dbReference type="Proteomes" id="UP000063781">
    <property type="component" value="Chromosome"/>
</dbReference>
<keyword evidence="1" id="KW-1133">Transmembrane helix</keyword>
<feature type="transmembrane region" description="Helical" evidence="1">
    <location>
        <begin position="219"/>
        <end position="240"/>
    </location>
</feature>
<reference evidence="2 3" key="1">
    <citation type="submission" date="2015-10" db="EMBL/GenBank/DDBJ databases">
        <title>Erysipelothrix larvae sp. LV19 isolated from the larval gut of the rhinoceros beetle, Trypoxylus dichotomus.</title>
        <authorList>
            <person name="Lim S."/>
            <person name="Kim B.-C."/>
        </authorList>
    </citation>
    <scope>NUCLEOTIDE SEQUENCE [LARGE SCALE GENOMIC DNA]</scope>
    <source>
        <strain evidence="2 3">LV19</strain>
    </source>
</reference>
<name>A0A0X8GY63_9FIRM</name>
<dbReference type="STRING" id="1514105.AOC36_00825"/>
<evidence type="ECO:0000313" key="2">
    <source>
        <dbReference type="EMBL" id="AMC92586.1"/>
    </source>
</evidence>
<accession>A0A0X8GY63</accession>
<dbReference type="OrthoDB" id="1707305at2"/>
<keyword evidence="1" id="KW-0812">Transmembrane</keyword>
<feature type="transmembrane region" description="Helical" evidence="1">
    <location>
        <begin position="166"/>
        <end position="183"/>
    </location>
</feature>
<evidence type="ECO:0000256" key="1">
    <source>
        <dbReference type="SAM" id="Phobius"/>
    </source>
</evidence>
<keyword evidence="1" id="KW-0472">Membrane</keyword>
<dbReference type="KEGG" id="erl:AOC36_00825"/>
<sequence length="247" mass="27361">MLQYIKAELYRLARKRSTYIYYGVLVAAFVGIMLLLVNVDSPTFFLELGFGLVQVVSLFVTTQVFLAVYCDDIASKTYANTISTGLSRTALILSKVLLFVIHTVTVFIGLVLVYGGLYVYYGGSFEGTQLILVQGLLKFLVCVIASSVAYATLSSIVLLQFQSSTISVALYLFFNLGFVYNILNMVRNIIPFLDEAMQFSITEQIMNLMGSGPDLSLNVQFFGIMAAYVLVSISISTFLFNKKEISV</sequence>
<evidence type="ECO:0000313" key="3">
    <source>
        <dbReference type="Proteomes" id="UP000063781"/>
    </source>
</evidence>
<feature type="transmembrane region" description="Helical" evidence="1">
    <location>
        <begin position="20"/>
        <end position="39"/>
    </location>
</feature>
<proteinExistence type="predicted"/>
<organism evidence="2 3">
    <name type="scientific">Erysipelothrix larvae</name>
    <dbReference type="NCBI Taxonomy" id="1514105"/>
    <lineage>
        <taxon>Bacteria</taxon>
        <taxon>Bacillati</taxon>
        <taxon>Bacillota</taxon>
        <taxon>Erysipelotrichia</taxon>
        <taxon>Erysipelotrichales</taxon>
        <taxon>Erysipelotrichaceae</taxon>
        <taxon>Erysipelothrix</taxon>
    </lineage>
</organism>
<protein>
    <submittedName>
        <fullName evidence="2">Uncharacterized protein</fullName>
    </submittedName>
</protein>
<feature type="transmembrane region" description="Helical" evidence="1">
    <location>
        <begin position="90"/>
        <end position="117"/>
    </location>
</feature>
<dbReference type="AlphaFoldDB" id="A0A0X8GY63"/>
<feature type="transmembrane region" description="Helical" evidence="1">
    <location>
        <begin position="137"/>
        <end position="159"/>
    </location>
</feature>
<gene>
    <name evidence="2" type="ORF">AOC36_00825</name>
</gene>
<dbReference type="EMBL" id="CP013213">
    <property type="protein sequence ID" value="AMC92586.1"/>
    <property type="molecule type" value="Genomic_DNA"/>
</dbReference>
<dbReference type="RefSeq" id="WP_067630077.1">
    <property type="nucleotide sequence ID" value="NZ_CP013213.1"/>
</dbReference>
<keyword evidence="3" id="KW-1185">Reference proteome</keyword>
<feature type="transmembrane region" description="Helical" evidence="1">
    <location>
        <begin position="45"/>
        <end position="69"/>
    </location>
</feature>